<proteinExistence type="predicted"/>
<accession>A0A978W4Z9</accession>
<dbReference type="Gene3D" id="3.40.50.1000">
    <property type="entry name" value="HAD superfamily/HAD-like"/>
    <property type="match status" value="1"/>
</dbReference>
<evidence type="ECO:0000256" key="2">
    <source>
        <dbReference type="ARBA" id="ARBA00013081"/>
    </source>
</evidence>
<dbReference type="Pfam" id="PF00533">
    <property type="entry name" value="BRCT"/>
    <property type="match status" value="1"/>
</dbReference>
<dbReference type="PANTHER" id="PTHR23081">
    <property type="entry name" value="RNA POLYMERASE II CTD PHOSPHATASE"/>
    <property type="match status" value="1"/>
</dbReference>
<evidence type="ECO:0000256" key="6">
    <source>
        <dbReference type="ARBA" id="ARBA00048336"/>
    </source>
</evidence>
<evidence type="ECO:0000259" key="7">
    <source>
        <dbReference type="PROSITE" id="PS50172"/>
    </source>
</evidence>
<evidence type="ECO:0000313" key="9">
    <source>
        <dbReference type="EMBL" id="KAH7547033.1"/>
    </source>
</evidence>
<comment type="catalytic activity">
    <reaction evidence="6">
        <text>O-phospho-L-threonyl-[protein] + H2O = L-threonyl-[protein] + phosphate</text>
        <dbReference type="Rhea" id="RHEA:47004"/>
        <dbReference type="Rhea" id="RHEA-COMP:11060"/>
        <dbReference type="Rhea" id="RHEA-COMP:11605"/>
        <dbReference type="ChEBI" id="CHEBI:15377"/>
        <dbReference type="ChEBI" id="CHEBI:30013"/>
        <dbReference type="ChEBI" id="CHEBI:43474"/>
        <dbReference type="ChEBI" id="CHEBI:61977"/>
        <dbReference type="EC" id="3.1.3.16"/>
    </reaction>
</comment>
<dbReference type="PROSITE" id="PS50172">
    <property type="entry name" value="BRCT"/>
    <property type="match status" value="1"/>
</dbReference>
<dbReference type="InterPro" id="IPR004274">
    <property type="entry name" value="FCP1_dom"/>
</dbReference>
<dbReference type="Proteomes" id="UP000813462">
    <property type="component" value="Unassembled WGS sequence"/>
</dbReference>
<name>A0A978W4Z9_ZIZJJ</name>
<feature type="domain" description="FCP1 homology" evidence="8">
    <location>
        <begin position="34"/>
        <end position="177"/>
    </location>
</feature>
<evidence type="ECO:0000256" key="1">
    <source>
        <dbReference type="ARBA" id="ARBA00004123"/>
    </source>
</evidence>
<dbReference type="PANTHER" id="PTHR23081:SF36">
    <property type="entry name" value="RNA POLYMERASE II SUBUNIT A C-TERMINAL DOMAIN PHOSPHATASE"/>
    <property type="match status" value="1"/>
</dbReference>
<dbReference type="InterPro" id="IPR023214">
    <property type="entry name" value="HAD_sf"/>
</dbReference>
<dbReference type="SUPFAM" id="SSF52113">
    <property type="entry name" value="BRCT domain"/>
    <property type="match status" value="1"/>
</dbReference>
<dbReference type="InterPro" id="IPR036412">
    <property type="entry name" value="HAD-like_sf"/>
</dbReference>
<comment type="subcellular location">
    <subcellularLocation>
        <location evidence="1">Nucleus</location>
    </subcellularLocation>
</comment>
<dbReference type="CDD" id="cd17729">
    <property type="entry name" value="BRCT_CTDP1"/>
    <property type="match status" value="1"/>
</dbReference>
<protein>
    <recommendedName>
        <fullName evidence="2">protein-serine/threonine phosphatase</fullName>
        <ecNumber evidence="2">3.1.3.16</ecNumber>
    </recommendedName>
</protein>
<dbReference type="SMART" id="SM00577">
    <property type="entry name" value="CPDc"/>
    <property type="match status" value="1"/>
</dbReference>
<keyword evidence="3" id="KW-0378">Hydrolase</keyword>
<reference evidence="9" key="1">
    <citation type="journal article" date="2021" name="Front. Plant Sci.">
        <title>Chromosome-Scale Genome Assembly for Chinese Sour Jujube and Insights Into Its Genome Evolution and Domestication Signature.</title>
        <authorList>
            <person name="Shen L.-Y."/>
            <person name="Luo H."/>
            <person name="Wang X.-L."/>
            <person name="Wang X.-M."/>
            <person name="Qiu X.-J."/>
            <person name="Liu H."/>
            <person name="Zhou S.-S."/>
            <person name="Jia K.-H."/>
            <person name="Nie S."/>
            <person name="Bao Y.-T."/>
            <person name="Zhang R.-G."/>
            <person name="Yun Q.-Z."/>
            <person name="Chai Y.-H."/>
            <person name="Lu J.-Y."/>
            <person name="Li Y."/>
            <person name="Zhao S.-W."/>
            <person name="Mao J.-F."/>
            <person name="Jia S.-G."/>
            <person name="Mao Y.-M."/>
        </authorList>
    </citation>
    <scope>NUCLEOTIDE SEQUENCE</scope>
    <source>
        <strain evidence="9">AT0</strain>
        <tissue evidence="9">Leaf</tissue>
    </source>
</reference>
<evidence type="ECO:0000256" key="3">
    <source>
        <dbReference type="ARBA" id="ARBA00022801"/>
    </source>
</evidence>
<comment type="catalytic activity">
    <reaction evidence="5">
        <text>O-phospho-L-seryl-[protein] + H2O = L-seryl-[protein] + phosphate</text>
        <dbReference type="Rhea" id="RHEA:20629"/>
        <dbReference type="Rhea" id="RHEA-COMP:9863"/>
        <dbReference type="Rhea" id="RHEA-COMP:11604"/>
        <dbReference type="ChEBI" id="CHEBI:15377"/>
        <dbReference type="ChEBI" id="CHEBI:29999"/>
        <dbReference type="ChEBI" id="CHEBI:43474"/>
        <dbReference type="ChEBI" id="CHEBI:83421"/>
        <dbReference type="EC" id="3.1.3.16"/>
    </reaction>
</comment>
<dbReference type="InterPro" id="IPR039189">
    <property type="entry name" value="Fcp1"/>
</dbReference>
<dbReference type="EC" id="3.1.3.16" evidence="2"/>
<dbReference type="PROSITE" id="PS50969">
    <property type="entry name" value="FCP1"/>
    <property type="match status" value="1"/>
</dbReference>
<dbReference type="InterPro" id="IPR001357">
    <property type="entry name" value="BRCT_dom"/>
</dbReference>
<dbReference type="GO" id="GO:0008420">
    <property type="term" value="F:RNA polymerase II CTD heptapeptide repeat phosphatase activity"/>
    <property type="evidence" value="ECO:0007669"/>
    <property type="project" value="InterPro"/>
</dbReference>
<dbReference type="AlphaFoldDB" id="A0A978W4Z9"/>
<keyword evidence="4" id="KW-0539">Nucleus</keyword>
<dbReference type="SUPFAM" id="SSF56784">
    <property type="entry name" value="HAD-like"/>
    <property type="match status" value="1"/>
</dbReference>
<evidence type="ECO:0000259" key="8">
    <source>
        <dbReference type="PROSITE" id="PS50969"/>
    </source>
</evidence>
<dbReference type="Gene3D" id="3.40.50.10190">
    <property type="entry name" value="BRCT domain"/>
    <property type="match status" value="1"/>
</dbReference>
<organism evidence="9 10">
    <name type="scientific">Ziziphus jujuba var. spinosa</name>
    <dbReference type="NCBI Taxonomy" id="714518"/>
    <lineage>
        <taxon>Eukaryota</taxon>
        <taxon>Viridiplantae</taxon>
        <taxon>Streptophyta</taxon>
        <taxon>Embryophyta</taxon>
        <taxon>Tracheophyta</taxon>
        <taxon>Spermatophyta</taxon>
        <taxon>Magnoliopsida</taxon>
        <taxon>eudicotyledons</taxon>
        <taxon>Gunneridae</taxon>
        <taxon>Pentapetalae</taxon>
        <taxon>rosids</taxon>
        <taxon>fabids</taxon>
        <taxon>Rosales</taxon>
        <taxon>Rhamnaceae</taxon>
        <taxon>Paliureae</taxon>
        <taxon>Ziziphus</taxon>
    </lineage>
</organism>
<gene>
    <name evidence="9" type="ORF">FEM48_Zijuj01G0264000</name>
</gene>
<evidence type="ECO:0000256" key="5">
    <source>
        <dbReference type="ARBA" id="ARBA00047761"/>
    </source>
</evidence>
<dbReference type="GO" id="GO:0005634">
    <property type="term" value="C:nucleus"/>
    <property type="evidence" value="ECO:0007669"/>
    <property type="project" value="UniProtKB-SubCell"/>
</dbReference>
<dbReference type="InterPro" id="IPR036420">
    <property type="entry name" value="BRCT_dom_sf"/>
</dbReference>
<comment type="caution">
    <text evidence="9">The sequence shown here is derived from an EMBL/GenBank/DDBJ whole genome shotgun (WGS) entry which is preliminary data.</text>
</comment>
<evidence type="ECO:0000313" key="10">
    <source>
        <dbReference type="Proteomes" id="UP000813462"/>
    </source>
</evidence>
<dbReference type="EMBL" id="JAEACU010000001">
    <property type="protein sequence ID" value="KAH7547033.1"/>
    <property type="molecule type" value="Genomic_DNA"/>
</dbReference>
<evidence type="ECO:0000256" key="4">
    <source>
        <dbReference type="ARBA" id="ARBA00023242"/>
    </source>
</evidence>
<feature type="domain" description="BRCT" evidence="7">
    <location>
        <begin position="160"/>
        <end position="252"/>
    </location>
</feature>
<sequence length="316" mass="37000">MDSDPSRPGQALRLLTENFGKLEPHNQNKMEGILQDKKLHLVLDLDRTLLSTTLLESMTSEEEYLKRRAKPVASKMYVLHIYTMGNRSYALAIVNILDPRREYIKGIIISRDDVITKKNEKTLDVIPGPESAILILDDNEKESNSDKLIDRDVRQVYKSVQNEVLKGCKILFLMNFLIDNPKNHRRLWNMANRLGATCSTEYDPSVTHVVSRDFGTRGSRWAVKEKKILIHPRWLEAAYIMWKKQPEEDFPVTQTMKEYHPHFIKQMFTLLVFEEAKKLFSQNHDGFDEKMKRSYGTLLIFLSTYWFDFKLEKLGK</sequence>
<dbReference type="Pfam" id="PF03031">
    <property type="entry name" value="NIF"/>
    <property type="match status" value="1"/>
</dbReference>